<evidence type="ECO:0000313" key="4">
    <source>
        <dbReference type="Proteomes" id="UP000324748"/>
    </source>
</evidence>
<keyword evidence="4" id="KW-1185">Reference proteome</keyword>
<comment type="caution">
    <text evidence="3">The sequence shown here is derived from an EMBL/GenBank/DDBJ whole genome shotgun (WGS) entry which is preliminary data.</text>
</comment>
<feature type="region of interest" description="Disordered" evidence="1">
    <location>
        <begin position="311"/>
        <end position="353"/>
    </location>
</feature>
<evidence type="ECO:0000256" key="2">
    <source>
        <dbReference type="SAM" id="SignalP"/>
    </source>
</evidence>
<evidence type="ECO:0000313" key="3">
    <source>
        <dbReference type="EMBL" id="KAA1115019.1"/>
    </source>
</evidence>
<feature type="region of interest" description="Disordered" evidence="1">
    <location>
        <begin position="99"/>
        <end position="123"/>
    </location>
</feature>
<dbReference type="EMBL" id="VSWC01000014">
    <property type="protein sequence ID" value="KAA1115019.1"/>
    <property type="molecule type" value="Genomic_DNA"/>
</dbReference>
<evidence type="ECO:0008006" key="5">
    <source>
        <dbReference type="Google" id="ProtNLM"/>
    </source>
</evidence>
<protein>
    <recommendedName>
        <fullName evidence="5">ELMO domain-containing protein</fullName>
    </recommendedName>
</protein>
<sequence>MSVRLGICLFFLPLEPWMACNASVGPRWQETLDQRSSWGDYDASNIEDSLDLSLAPPQLQKSNQNYITTSSSKAPSSETMHPNFERDFLTDVPVTMKNQKSQINSGQEVTENPGPSTSLSLRASSEPREIKREFRHQLAIQPEQAHGPTVYLPTCLFSENFPILKPFRRSFQIHAAHISSQPEAIDSMKIDFANQAPFTPSSLGTPVETFGFPSKTFNDAPGPSNLGNHILKSLRNKRLDFRYDSHQERLPKKYCDRNPIRIEVPGSQSHQGPVQQSLKFSLLPLKVDLQSQHEGLSLEQKEKLFDDSNLNRATSDSELGAAPNPQDNIQRPTRKSKQHAFPRSVKSHRTSDPNDHLLYQAEQHLKFGQPFPEINRFGSHSIKSTTIIQPNKASMTVQQQKIELKDIFKFNVDVFENDKHNSERDKLKAEKIISATKRIGQDNNLKIPKCNPQDVIEFIWSLSRNKIYESNKKDTTSQQDECLSATSEENINQQGIADTIPKLKHPLKADRRNLKSFALNQLKSQETRWFRFWTERTGMDIVEINSHQLKTVNRNSNFSGRDFALLLFHIDMIGTILQEHCSTESGISEDYGSILIIEALNLFKPRIQENSLRSYKFGSDLLEGCDDCSTRDPAARTNSMVFTWVWDCIKTFLIKSSQEKLKKIFLTDEKTRIHRLTQGFFADIFSYSIEKMNRRLIKYYPDDSAY</sequence>
<name>A0A5B0QPG0_PUCGR</name>
<accession>A0A5B0QPG0</accession>
<feature type="chain" id="PRO_5022775552" description="ELMO domain-containing protein" evidence="2">
    <location>
        <begin position="23"/>
        <end position="706"/>
    </location>
</feature>
<evidence type="ECO:0000256" key="1">
    <source>
        <dbReference type="SAM" id="MobiDB-lite"/>
    </source>
</evidence>
<dbReference type="OrthoDB" id="10637786at2759"/>
<dbReference type="Proteomes" id="UP000324748">
    <property type="component" value="Unassembled WGS sequence"/>
</dbReference>
<reference evidence="3 4" key="1">
    <citation type="submission" date="2019-05" db="EMBL/GenBank/DDBJ databases">
        <title>Emergence of the Ug99 lineage of the wheat stem rust pathogen through somatic hybridization.</title>
        <authorList>
            <person name="Li F."/>
            <person name="Upadhyaya N.M."/>
            <person name="Sperschneider J."/>
            <person name="Matny O."/>
            <person name="Nguyen-Phuc H."/>
            <person name="Mago R."/>
            <person name="Raley C."/>
            <person name="Miller M.E."/>
            <person name="Silverstein K.A.T."/>
            <person name="Henningsen E."/>
            <person name="Hirsch C.D."/>
            <person name="Visser B."/>
            <person name="Pretorius Z.A."/>
            <person name="Steffenson B.J."/>
            <person name="Schwessinger B."/>
            <person name="Dodds P.N."/>
            <person name="Figueroa M."/>
        </authorList>
    </citation>
    <scope>NUCLEOTIDE SEQUENCE [LARGE SCALE GENOMIC DNA]</scope>
    <source>
        <strain evidence="3">21-0</strain>
    </source>
</reference>
<feature type="signal peptide" evidence="2">
    <location>
        <begin position="1"/>
        <end position="22"/>
    </location>
</feature>
<gene>
    <name evidence="3" type="ORF">PGT21_029607</name>
</gene>
<proteinExistence type="predicted"/>
<organism evidence="3 4">
    <name type="scientific">Puccinia graminis f. sp. tritici</name>
    <dbReference type="NCBI Taxonomy" id="56615"/>
    <lineage>
        <taxon>Eukaryota</taxon>
        <taxon>Fungi</taxon>
        <taxon>Dikarya</taxon>
        <taxon>Basidiomycota</taxon>
        <taxon>Pucciniomycotina</taxon>
        <taxon>Pucciniomycetes</taxon>
        <taxon>Pucciniales</taxon>
        <taxon>Pucciniaceae</taxon>
        <taxon>Puccinia</taxon>
    </lineage>
</organism>
<feature type="compositionally biased region" description="Basic residues" evidence="1">
    <location>
        <begin position="332"/>
        <end position="348"/>
    </location>
</feature>
<dbReference type="AlphaFoldDB" id="A0A5B0QPG0"/>
<keyword evidence="2" id="KW-0732">Signal</keyword>